<reference evidence="1 2" key="1">
    <citation type="journal article" date="2021" name="Microbiol. Spectr.">
        <title>A Single Bacterium Capable of Oxidation and Reduction of Iron at Circumneutral pH.</title>
        <authorList>
            <person name="Kato S."/>
            <person name="Ohkuma M."/>
        </authorList>
    </citation>
    <scope>NUCLEOTIDE SEQUENCE [LARGE SCALE GENOMIC DNA]</scope>
    <source>
        <strain evidence="1 2">MIZ03</strain>
    </source>
</reference>
<protein>
    <submittedName>
        <fullName evidence="1">Uncharacterized protein</fullName>
    </submittedName>
</protein>
<accession>A0ABM7MQ28</accession>
<evidence type="ECO:0000313" key="1">
    <source>
        <dbReference type="EMBL" id="BCO28446.1"/>
    </source>
</evidence>
<name>A0ABM7MQ28_9BURK</name>
<keyword evidence="2" id="KW-1185">Reference proteome</keyword>
<gene>
    <name evidence="1" type="ORF">MIZ03_3346</name>
</gene>
<dbReference type="Proteomes" id="UP000824366">
    <property type="component" value="Chromosome"/>
</dbReference>
<organism evidence="1 2">
    <name type="scientific">Rhodoferax lithotrophicus</name>
    <dbReference type="NCBI Taxonomy" id="2798804"/>
    <lineage>
        <taxon>Bacteria</taxon>
        <taxon>Pseudomonadati</taxon>
        <taxon>Pseudomonadota</taxon>
        <taxon>Betaproteobacteria</taxon>
        <taxon>Burkholderiales</taxon>
        <taxon>Comamonadaceae</taxon>
        <taxon>Rhodoferax</taxon>
    </lineage>
</organism>
<dbReference type="EMBL" id="AP024238">
    <property type="protein sequence ID" value="BCO28446.1"/>
    <property type="molecule type" value="Genomic_DNA"/>
</dbReference>
<evidence type="ECO:0000313" key="2">
    <source>
        <dbReference type="Proteomes" id="UP000824366"/>
    </source>
</evidence>
<proteinExistence type="predicted"/>
<sequence length="88" mass="9919">MAVVVQSSKDEPRKLERLQEPEKAVLIAAVAAEVGALTVGTIGTHYLCAKWPRTELDTPPWSTVWKWLQETNHMASGCRPDRHIQDIR</sequence>